<name>A0A916UDM7_9ACTN</name>
<keyword evidence="1" id="KW-0472">Membrane</keyword>
<dbReference type="Proteomes" id="UP000641514">
    <property type="component" value="Unassembled WGS sequence"/>
</dbReference>
<dbReference type="EMBL" id="BMJH01000002">
    <property type="protein sequence ID" value="GGC69782.1"/>
    <property type="molecule type" value="Genomic_DNA"/>
</dbReference>
<gene>
    <name evidence="2" type="ORF">GCM10011410_23250</name>
</gene>
<evidence type="ECO:0000313" key="3">
    <source>
        <dbReference type="Proteomes" id="UP000641514"/>
    </source>
</evidence>
<dbReference type="AlphaFoldDB" id="A0A916UDM7"/>
<evidence type="ECO:0000313" key="2">
    <source>
        <dbReference type="EMBL" id="GGC69782.1"/>
    </source>
</evidence>
<keyword evidence="3" id="KW-1185">Reference proteome</keyword>
<organism evidence="2 3">
    <name type="scientific">Hoyosella rhizosphaerae</name>
    <dbReference type="NCBI Taxonomy" id="1755582"/>
    <lineage>
        <taxon>Bacteria</taxon>
        <taxon>Bacillati</taxon>
        <taxon>Actinomycetota</taxon>
        <taxon>Actinomycetes</taxon>
        <taxon>Mycobacteriales</taxon>
        <taxon>Hoyosellaceae</taxon>
        <taxon>Hoyosella</taxon>
    </lineage>
</organism>
<comment type="caution">
    <text evidence="2">The sequence shown here is derived from an EMBL/GenBank/DDBJ whole genome shotgun (WGS) entry which is preliminary data.</text>
</comment>
<feature type="transmembrane region" description="Helical" evidence="1">
    <location>
        <begin position="21"/>
        <end position="42"/>
    </location>
</feature>
<reference evidence="2" key="1">
    <citation type="journal article" date="2014" name="Int. J. Syst. Evol. Microbiol.">
        <title>Complete genome sequence of Corynebacterium casei LMG S-19264T (=DSM 44701T), isolated from a smear-ripened cheese.</title>
        <authorList>
            <consortium name="US DOE Joint Genome Institute (JGI-PGF)"/>
            <person name="Walter F."/>
            <person name="Albersmeier A."/>
            <person name="Kalinowski J."/>
            <person name="Ruckert C."/>
        </authorList>
    </citation>
    <scope>NUCLEOTIDE SEQUENCE</scope>
    <source>
        <strain evidence="2">CGMCC 1.15478</strain>
    </source>
</reference>
<dbReference type="RefSeq" id="WP_188674729.1">
    <property type="nucleotide sequence ID" value="NZ_BMJH01000002.1"/>
</dbReference>
<sequence length="77" mass="8877">MTDHQNRLELRDEKRSRQTMWLTFGAIFLTFSGVLTIIGVLAGWSESPIALIVWPVIAITFMWTIRNMIIRNAGRSQ</sequence>
<reference evidence="2" key="2">
    <citation type="submission" date="2020-09" db="EMBL/GenBank/DDBJ databases">
        <authorList>
            <person name="Sun Q."/>
            <person name="Zhou Y."/>
        </authorList>
    </citation>
    <scope>NUCLEOTIDE SEQUENCE</scope>
    <source>
        <strain evidence="2">CGMCC 1.15478</strain>
    </source>
</reference>
<feature type="transmembrane region" description="Helical" evidence="1">
    <location>
        <begin position="48"/>
        <end position="65"/>
    </location>
</feature>
<keyword evidence="1" id="KW-0812">Transmembrane</keyword>
<keyword evidence="1" id="KW-1133">Transmembrane helix</keyword>
<evidence type="ECO:0000256" key="1">
    <source>
        <dbReference type="SAM" id="Phobius"/>
    </source>
</evidence>
<accession>A0A916UDM7</accession>
<protein>
    <submittedName>
        <fullName evidence="2">Uncharacterized protein</fullName>
    </submittedName>
</protein>
<proteinExistence type="predicted"/>